<evidence type="ECO:0000313" key="1">
    <source>
        <dbReference type="EMBL" id="RPD63759.1"/>
    </source>
</evidence>
<name>A0A5C2SKS5_9APHY</name>
<proteinExistence type="predicted"/>
<dbReference type="STRING" id="1328759.A0A5C2SKS5"/>
<dbReference type="Proteomes" id="UP000313359">
    <property type="component" value="Unassembled WGS sequence"/>
</dbReference>
<keyword evidence="2" id="KW-1185">Reference proteome</keyword>
<reference evidence="1" key="1">
    <citation type="journal article" date="2018" name="Genome Biol. Evol.">
        <title>Genomics and development of Lentinus tigrinus, a white-rot wood-decaying mushroom with dimorphic fruiting bodies.</title>
        <authorList>
            <person name="Wu B."/>
            <person name="Xu Z."/>
            <person name="Knudson A."/>
            <person name="Carlson A."/>
            <person name="Chen N."/>
            <person name="Kovaka S."/>
            <person name="LaButti K."/>
            <person name="Lipzen A."/>
            <person name="Pennachio C."/>
            <person name="Riley R."/>
            <person name="Schakwitz W."/>
            <person name="Umezawa K."/>
            <person name="Ohm R.A."/>
            <person name="Grigoriev I.V."/>
            <person name="Nagy L.G."/>
            <person name="Gibbons J."/>
            <person name="Hibbett D."/>
        </authorList>
    </citation>
    <scope>NUCLEOTIDE SEQUENCE [LARGE SCALE GENOMIC DNA]</scope>
    <source>
        <strain evidence="1">ALCF2SS1-6</strain>
    </source>
</reference>
<dbReference type="AlphaFoldDB" id="A0A5C2SKS5"/>
<evidence type="ECO:0000313" key="2">
    <source>
        <dbReference type="Proteomes" id="UP000313359"/>
    </source>
</evidence>
<accession>A0A5C2SKS5</accession>
<sequence>MQDLDRLPYDLWHVIFQLVCTDGGRAGCVLAQVSKSFRALSAPTRFHSLALSSVTQVKNLLICFERIRRFDHGSPSLGMAGAGGSTPPFHNLLLSFLPGTCDAPQRTFRKWTDYARDERSLVFQLANDHRTWTAAKTAWNRDFVLHVSRLLQLAAPTLRVLTVLQCPEIRLPLVRYCLPALRELTLLGDDRMFLRVEGPGALVPGQNDPSDFELYSVPAGPPDEPPLPALTHLHVVFTGLKLHPWEKTLPQWAAIAPAVTHLRISQGNARVAPVLGEMLGVVPAVTPTEDADADADSEAVIHAPRPPLEPEPEPEPLCFNMSGARKSNAAQDPERRELERIRDECSSLDGAPRLTILRSRTYMPGYWESRLRWEWRERMLGGGGCWTEDEADEDVWKYSTEYATSATQVNAG</sequence>
<gene>
    <name evidence="1" type="ORF">L227DRAFT_584290</name>
</gene>
<organism evidence="1 2">
    <name type="scientific">Lentinus tigrinus ALCF2SS1-6</name>
    <dbReference type="NCBI Taxonomy" id="1328759"/>
    <lineage>
        <taxon>Eukaryota</taxon>
        <taxon>Fungi</taxon>
        <taxon>Dikarya</taxon>
        <taxon>Basidiomycota</taxon>
        <taxon>Agaricomycotina</taxon>
        <taxon>Agaricomycetes</taxon>
        <taxon>Polyporales</taxon>
        <taxon>Polyporaceae</taxon>
        <taxon>Lentinus</taxon>
    </lineage>
</organism>
<dbReference type="OrthoDB" id="2748701at2759"/>
<dbReference type="EMBL" id="ML122255">
    <property type="protein sequence ID" value="RPD63759.1"/>
    <property type="molecule type" value="Genomic_DNA"/>
</dbReference>
<evidence type="ECO:0008006" key="3">
    <source>
        <dbReference type="Google" id="ProtNLM"/>
    </source>
</evidence>
<protein>
    <recommendedName>
        <fullName evidence="3">F-box domain-containing protein</fullName>
    </recommendedName>
</protein>